<dbReference type="PROSITE" id="PS51257">
    <property type="entry name" value="PROKAR_LIPOPROTEIN"/>
    <property type="match status" value="1"/>
</dbReference>
<evidence type="ECO:0000256" key="1">
    <source>
        <dbReference type="SAM" id="SignalP"/>
    </source>
</evidence>
<evidence type="ECO:0000313" key="2">
    <source>
        <dbReference type="Proteomes" id="UP000095287"/>
    </source>
</evidence>
<proteinExistence type="predicted"/>
<accession>A0A1I7YG80</accession>
<name>A0A1I7YG80_9BILA</name>
<protein>
    <submittedName>
        <fullName evidence="3">Diagnostic antigen gp50</fullName>
    </submittedName>
</protein>
<feature type="chain" id="PRO_5009312105" evidence="1">
    <location>
        <begin position="17"/>
        <end position="204"/>
    </location>
</feature>
<dbReference type="WBParaSite" id="L893_g16092.t1">
    <property type="protein sequence ID" value="L893_g16092.t1"/>
    <property type="gene ID" value="L893_g16092"/>
</dbReference>
<reference evidence="3" key="1">
    <citation type="submission" date="2016-11" db="UniProtKB">
        <authorList>
            <consortium name="WormBaseParasite"/>
        </authorList>
    </citation>
    <scope>IDENTIFICATION</scope>
</reference>
<evidence type="ECO:0000313" key="3">
    <source>
        <dbReference type="WBParaSite" id="L893_g16092.t1"/>
    </source>
</evidence>
<keyword evidence="2" id="KW-1185">Reference proteome</keyword>
<organism evidence="2 3">
    <name type="scientific">Steinernema glaseri</name>
    <dbReference type="NCBI Taxonomy" id="37863"/>
    <lineage>
        <taxon>Eukaryota</taxon>
        <taxon>Metazoa</taxon>
        <taxon>Ecdysozoa</taxon>
        <taxon>Nematoda</taxon>
        <taxon>Chromadorea</taxon>
        <taxon>Rhabditida</taxon>
        <taxon>Tylenchina</taxon>
        <taxon>Panagrolaimomorpha</taxon>
        <taxon>Strongyloidoidea</taxon>
        <taxon>Steinernematidae</taxon>
        <taxon>Steinernema</taxon>
    </lineage>
</organism>
<sequence length="204" mass="22062">MKTLVLFAAIVAAVSSSSCVDGVNNVIKLADVTDESVSVHLKNIVLQTYDASNNPQCFNSQAEMFFPGSIKLVSGDVIVREKTDLAANGLAKLTMAKNSFLVGTVCRDGVAVSSFVPKNDCQFSFCQLLGTGLCNIFTTPGTHTLGQIEQSENMTSIIQLPKIPSIINNVLRGQWKVEMKLVSGDKVVADMKFPSNSEWLNIDR</sequence>
<feature type="signal peptide" evidence="1">
    <location>
        <begin position="1"/>
        <end position="16"/>
    </location>
</feature>
<dbReference type="Proteomes" id="UP000095287">
    <property type="component" value="Unplaced"/>
</dbReference>
<keyword evidence="1" id="KW-0732">Signal</keyword>
<dbReference type="AlphaFoldDB" id="A0A1I7YG80"/>